<feature type="transmembrane region" description="Helical" evidence="1">
    <location>
        <begin position="63"/>
        <end position="87"/>
    </location>
</feature>
<dbReference type="STRING" id="1123755.SAMN05444714_2319"/>
<dbReference type="Proteomes" id="UP000198926">
    <property type="component" value="Unassembled WGS sequence"/>
</dbReference>
<protein>
    <submittedName>
        <fullName evidence="2">Uncharacterized protein</fullName>
    </submittedName>
</protein>
<proteinExistence type="predicted"/>
<dbReference type="RefSeq" id="WP_090208516.1">
    <property type="nucleotide sequence ID" value="NZ_FOZM01000002.1"/>
</dbReference>
<dbReference type="EMBL" id="FOZM01000002">
    <property type="protein sequence ID" value="SFS19722.1"/>
    <property type="molecule type" value="Genomic_DNA"/>
</dbReference>
<keyword evidence="1" id="KW-1133">Transmembrane helix</keyword>
<feature type="transmembrane region" description="Helical" evidence="1">
    <location>
        <begin position="230"/>
        <end position="251"/>
    </location>
</feature>
<keyword evidence="1" id="KW-0472">Membrane</keyword>
<feature type="transmembrane region" description="Helical" evidence="1">
    <location>
        <begin position="108"/>
        <end position="134"/>
    </location>
</feature>
<name>A0A1I6MVI4_9RHOB</name>
<feature type="transmembrane region" description="Helical" evidence="1">
    <location>
        <begin position="196"/>
        <end position="224"/>
    </location>
</feature>
<accession>A0A1I6MVI4</accession>
<sequence>MAFQIIRHAFRMVFGNLREALKVSVGPYLILSVIVVLAVGMISETGGMFDNGTPMGGAEPMQPTAALIILALIPVVLFTVAWVAVAWHRFILLEEYPGLLPQLAGRPIWAYVGRSILYGFIIALASLPLIFLTMGLAMPLMMAGSGVAAVFVSVLITGFMTYVWLRIAIALPSIAIGQPISMGDSWHATKGMSGTIFGVAFLLMGINGVATVLIAEISAVLPLVGFVLDIAVRWTVLMLGVSILTTLYGHLIEGRDLPI</sequence>
<evidence type="ECO:0000313" key="3">
    <source>
        <dbReference type="Proteomes" id="UP000198926"/>
    </source>
</evidence>
<feature type="transmembrane region" description="Helical" evidence="1">
    <location>
        <begin position="140"/>
        <end position="165"/>
    </location>
</feature>
<feature type="transmembrane region" description="Helical" evidence="1">
    <location>
        <begin position="21"/>
        <end position="43"/>
    </location>
</feature>
<dbReference type="AlphaFoldDB" id="A0A1I6MVI4"/>
<keyword evidence="3" id="KW-1185">Reference proteome</keyword>
<dbReference type="OrthoDB" id="7704812at2"/>
<gene>
    <name evidence="2" type="ORF">SAMN05444714_2319</name>
</gene>
<organism evidence="2 3">
    <name type="scientific">Yoonia litorea</name>
    <dbReference type="NCBI Taxonomy" id="1123755"/>
    <lineage>
        <taxon>Bacteria</taxon>
        <taxon>Pseudomonadati</taxon>
        <taxon>Pseudomonadota</taxon>
        <taxon>Alphaproteobacteria</taxon>
        <taxon>Rhodobacterales</taxon>
        <taxon>Paracoccaceae</taxon>
        <taxon>Yoonia</taxon>
    </lineage>
</organism>
<reference evidence="2 3" key="1">
    <citation type="submission" date="2016-10" db="EMBL/GenBank/DDBJ databases">
        <authorList>
            <person name="de Groot N.N."/>
        </authorList>
    </citation>
    <scope>NUCLEOTIDE SEQUENCE [LARGE SCALE GENOMIC DNA]</scope>
    <source>
        <strain evidence="2 3">DSM 29433</strain>
    </source>
</reference>
<evidence type="ECO:0000256" key="1">
    <source>
        <dbReference type="SAM" id="Phobius"/>
    </source>
</evidence>
<evidence type="ECO:0000313" key="2">
    <source>
        <dbReference type="EMBL" id="SFS19722.1"/>
    </source>
</evidence>
<keyword evidence="1" id="KW-0812">Transmembrane</keyword>